<evidence type="ECO:0000313" key="9">
    <source>
        <dbReference type="EMBL" id="GAA1592748.1"/>
    </source>
</evidence>
<comment type="caution">
    <text evidence="9">The sequence shown here is derived from an EMBL/GenBank/DDBJ whole genome shotgun (WGS) entry which is preliminary data.</text>
</comment>
<evidence type="ECO:0000256" key="2">
    <source>
        <dbReference type="ARBA" id="ARBA00023015"/>
    </source>
</evidence>
<evidence type="ECO:0000256" key="1">
    <source>
        <dbReference type="ARBA" id="ARBA00022553"/>
    </source>
</evidence>
<dbReference type="InterPro" id="IPR001867">
    <property type="entry name" value="OmpR/PhoB-type_DNA-bd"/>
</dbReference>
<dbReference type="Pfam" id="PF00486">
    <property type="entry name" value="Trans_reg_C"/>
    <property type="match status" value="1"/>
</dbReference>
<feature type="domain" description="OmpR/PhoB-type" evidence="8">
    <location>
        <begin position="160"/>
        <end position="258"/>
    </location>
</feature>
<dbReference type="InterPro" id="IPR039420">
    <property type="entry name" value="WalR-like"/>
</dbReference>
<dbReference type="Gene3D" id="3.40.50.2300">
    <property type="match status" value="1"/>
</dbReference>
<dbReference type="InterPro" id="IPR016032">
    <property type="entry name" value="Sig_transdc_resp-reg_C-effctor"/>
</dbReference>
<evidence type="ECO:0000256" key="6">
    <source>
        <dbReference type="PROSITE-ProRule" id="PRU01091"/>
    </source>
</evidence>
<dbReference type="PANTHER" id="PTHR48111">
    <property type="entry name" value="REGULATOR OF RPOS"/>
    <property type="match status" value="1"/>
</dbReference>
<dbReference type="InterPro" id="IPR001789">
    <property type="entry name" value="Sig_transdc_resp-reg_receiver"/>
</dbReference>
<dbReference type="Pfam" id="PF00072">
    <property type="entry name" value="Response_reg"/>
    <property type="match status" value="1"/>
</dbReference>
<dbReference type="CDD" id="cd17574">
    <property type="entry name" value="REC_OmpR"/>
    <property type="match status" value="1"/>
</dbReference>
<dbReference type="SUPFAM" id="SSF46894">
    <property type="entry name" value="C-terminal effector domain of the bipartite response regulators"/>
    <property type="match status" value="1"/>
</dbReference>
<dbReference type="Gene3D" id="1.10.10.10">
    <property type="entry name" value="Winged helix-like DNA-binding domain superfamily/Winged helix DNA-binding domain"/>
    <property type="match status" value="1"/>
</dbReference>
<dbReference type="InterPro" id="IPR011006">
    <property type="entry name" value="CheY-like_superfamily"/>
</dbReference>
<keyword evidence="3 6" id="KW-0238">DNA-binding</keyword>
<evidence type="ECO:0000259" key="7">
    <source>
        <dbReference type="PROSITE" id="PS50110"/>
    </source>
</evidence>
<protein>
    <submittedName>
        <fullName evidence="9">Response regulator transcription factor</fullName>
    </submittedName>
</protein>
<dbReference type="EMBL" id="BAAAPH010000021">
    <property type="protein sequence ID" value="GAA1592748.1"/>
    <property type="molecule type" value="Genomic_DNA"/>
</dbReference>
<evidence type="ECO:0000256" key="4">
    <source>
        <dbReference type="ARBA" id="ARBA00023163"/>
    </source>
</evidence>
<gene>
    <name evidence="9" type="ORF">GCM10009804_56530</name>
</gene>
<name>A0ABP4Q238_9ACTN</name>
<evidence type="ECO:0000256" key="3">
    <source>
        <dbReference type="ARBA" id="ARBA00023125"/>
    </source>
</evidence>
<reference evidence="10" key="1">
    <citation type="journal article" date="2019" name="Int. J. Syst. Evol. Microbiol.">
        <title>The Global Catalogue of Microorganisms (GCM) 10K type strain sequencing project: providing services to taxonomists for standard genome sequencing and annotation.</title>
        <authorList>
            <consortium name="The Broad Institute Genomics Platform"/>
            <consortium name="The Broad Institute Genome Sequencing Center for Infectious Disease"/>
            <person name="Wu L."/>
            <person name="Ma J."/>
        </authorList>
    </citation>
    <scope>NUCLEOTIDE SEQUENCE [LARGE SCALE GENOMIC DNA]</scope>
    <source>
        <strain evidence="10">JCM 15572</strain>
    </source>
</reference>
<dbReference type="Proteomes" id="UP001501705">
    <property type="component" value="Unassembled WGS sequence"/>
</dbReference>
<dbReference type="InterPro" id="IPR036388">
    <property type="entry name" value="WH-like_DNA-bd_sf"/>
</dbReference>
<feature type="modified residue" description="4-aspartylphosphate" evidence="5">
    <location>
        <position position="82"/>
    </location>
</feature>
<evidence type="ECO:0000313" key="10">
    <source>
        <dbReference type="Proteomes" id="UP001501705"/>
    </source>
</evidence>
<proteinExistence type="predicted"/>
<dbReference type="SMART" id="SM00862">
    <property type="entry name" value="Trans_reg_C"/>
    <property type="match status" value="1"/>
</dbReference>
<keyword evidence="10" id="KW-1185">Reference proteome</keyword>
<feature type="DNA-binding region" description="OmpR/PhoB-type" evidence="6">
    <location>
        <begin position="160"/>
        <end position="258"/>
    </location>
</feature>
<dbReference type="SUPFAM" id="SSF52172">
    <property type="entry name" value="CheY-like"/>
    <property type="match status" value="1"/>
</dbReference>
<dbReference type="PROSITE" id="PS50110">
    <property type="entry name" value="RESPONSE_REGULATORY"/>
    <property type="match status" value="1"/>
</dbReference>
<organism evidence="9 10">
    <name type="scientific">Kribbella hippodromi</name>
    <dbReference type="NCBI Taxonomy" id="434347"/>
    <lineage>
        <taxon>Bacteria</taxon>
        <taxon>Bacillati</taxon>
        <taxon>Actinomycetota</taxon>
        <taxon>Actinomycetes</taxon>
        <taxon>Propionibacteriales</taxon>
        <taxon>Kribbellaceae</taxon>
        <taxon>Kribbella</taxon>
    </lineage>
</organism>
<dbReference type="PROSITE" id="PS51755">
    <property type="entry name" value="OMPR_PHOB"/>
    <property type="match status" value="1"/>
</dbReference>
<feature type="domain" description="Response regulatory" evidence="7">
    <location>
        <begin position="33"/>
        <end position="147"/>
    </location>
</feature>
<dbReference type="Gene3D" id="6.10.250.690">
    <property type="match status" value="1"/>
</dbReference>
<evidence type="ECO:0000256" key="5">
    <source>
        <dbReference type="PROSITE-ProRule" id="PRU00169"/>
    </source>
</evidence>
<dbReference type="PANTHER" id="PTHR48111:SF4">
    <property type="entry name" value="DNA-BINDING DUAL TRANSCRIPTIONAL REGULATOR OMPR"/>
    <property type="match status" value="1"/>
</dbReference>
<evidence type="ECO:0000259" key="8">
    <source>
        <dbReference type="PROSITE" id="PS51755"/>
    </source>
</evidence>
<dbReference type="CDD" id="cd00383">
    <property type="entry name" value="trans_reg_C"/>
    <property type="match status" value="1"/>
</dbReference>
<accession>A0ABP4Q238</accession>
<dbReference type="SMART" id="SM00448">
    <property type="entry name" value="REC"/>
    <property type="match status" value="1"/>
</dbReference>
<keyword evidence="1 5" id="KW-0597">Phosphoprotein</keyword>
<sequence>MWWGYGLLTAGGVVVVVRAGGGRTIYALKVATRVLVVDDDPTVSNVVSAYLTKAGYDARVVADGASAVEVWQQWKPSVVVLDVMLPGLSGLDVLRRMRAADDGAAVIMLSARGEEEDRLVGLEVGADDYVVKPFSPRELTLRVQAMVRREERLAGLDLTPTKLSAGPVIVDTAARRAYLNDDELSLTHREFDLLAYLVAHAGKAYTKVELLRRVWGWDFGDSSTVTVHVRRLREKIESDPSDPKLVLTVPRTGYLFAADTKQTPTPS</sequence>
<keyword evidence="2" id="KW-0805">Transcription regulation</keyword>
<keyword evidence="4" id="KW-0804">Transcription</keyword>